<organism evidence="1 2">
    <name type="scientific">Cudoniella acicularis</name>
    <dbReference type="NCBI Taxonomy" id="354080"/>
    <lineage>
        <taxon>Eukaryota</taxon>
        <taxon>Fungi</taxon>
        <taxon>Dikarya</taxon>
        <taxon>Ascomycota</taxon>
        <taxon>Pezizomycotina</taxon>
        <taxon>Leotiomycetes</taxon>
        <taxon>Helotiales</taxon>
        <taxon>Tricladiaceae</taxon>
        <taxon>Cudoniella</taxon>
    </lineage>
</organism>
<dbReference type="SUPFAM" id="SSF53335">
    <property type="entry name" value="S-adenosyl-L-methionine-dependent methyltransferases"/>
    <property type="match status" value="1"/>
</dbReference>
<gene>
    <name evidence="1" type="ORF">G7Y89_g8907</name>
</gene>
<dbReference type="Proteomes" id="UP000566819">
    <property type="component" value="Unassembled WGS sequence"/>
</dbReference>
<proteinExistence type="predicted"/>
<comment type="caution">
    <text evidence="1">The sequence shown here is derived from an EMBL/GenBank/DDBJ whole genome shotgun (WGS) entry which is preliminary data.</text>
</comment>
<dbReference type="OrthoDB" id="3559878at2759"/>
<evidence type="ECO:0000313" key="1">
    <source>
        <dbReference type="EMBL" id="KAF4629234.1"/>
    </source>
</evidence>
<keyword evidence="2" id="KW-1185">Reference proteome</keyword>
<dbReference type="InterPro" id="IPR029063">
    <property type="entry name" value="SAM-dependent_MTases_sf"/>
</dbReference>
<dbReference type="EMBL" id="JAAMPI010000703">
    <property type="protein sequence ID" value="KAF4629234.1"/>
    <property type="molecule type" value="Genomic_DNA"/>
</dbReference>
<evidence type="ECO:0000313" key="2">
    <source>
        <dbReference type="Proteomes" id="UP000566819"/>
    </source>
</evidence>
<name>A0A8H4W338_9HELO</name>
<evidence type="ECO:0008006" key="3">
    <source>
        <dbReference type="Google" id="ProtNLM"/>
    </source>
</evidence>
<dbReference type="AlphaFoldDB" id="A0A8H4W338"/>
<protein>
    <recommendedName>
        <fullName evidence="3">Methyltransferase domain-containing protein</fullName>
    </recommendedName>
</protein>
<dbReference type="Gene3D" id="3.40.50.150">
    <property type="entry name" value="Vaccinia Virus protein VP39"/>
    <property type="match status" value="1"/>
</dbReference>
<dbReference type="CDD" id="cd02440">
    <property type="entry name" value="AdoMet_MTases"/>
    <property type="match status" value="1"/>
</dbReference>
<reference evidence="1 2" key="1">
    <citation type="submission" date="2020-03" db="EMBL/GenBank/DDBJ databases">
        <title>Draft Genome Sequence of Cudoniella acicularis.</title>
        <authorList>
            <person name="Buettner E."/>
            <person name="Kellner H."/>
        </authorList>
    </citation>
    <scope>NUCLEOTIDE SEQUENCE [LARGE SCALE GENOMIC DNA]</scope>
    <source>
        <strain evidence="1 2">DSM 108380</strain>
    </source>
</reference>
<sequence length="323" mass="35030">MSETQTGNNNKEEWTTFAPSLLKLARDGPGIISVQSMVKTAHSLSPFTSALTILDIGCGPGQITNELLTAYGSAEEIGKGNKLWEKVEMVECDARDLTAFEDGSQFYNSTAQTDTGGLCIPFYPSGLSSVNGKVNGLDPDFDAIESSFIITCSSAGIPFNSNVDIGQPGFGTTTADLPNTNFSIDTNPDVILPASLTLQSSLNLGPLRRDVDDNSYVDEPPVITATARPTPNLRFPARGVSQKHKQEAPAITAAPHLILPEKKSTRAVPKKEKNLKREKQEPVLNRRVEKRAEQLHQWCEENKLVISEFSAHSALEVCESESP</sequence>
<accession>A0A8H4W338</accession>